<name>R0IA68_EXST2</name>
<dbReference type="OrthoDB" id="3693538at2759"/>
<reference evidence="1 2" key="1">
    <citation type="journal article" date="2012" name="PLoS Pathog.">
        <title>Diverse lifestyles and strategies of plant pathogenesis encoded in the genomes of eighteen Dothideomycetes fungi.</title>
        <authorList>
            <person name="Ohm R.A."/>
            <person name="Feau N."/>
            <person name="Henrissat B."/>
            <person name="Schoch C.L."/>
            <person name="Horwitz B.A."/>
            <person name="Barry K.W."/>
            <person name="Condon B.J."/>
            <person name="Copeland A.C."/>
            <person name="Dhillon B."/>
            <person name="Glaser F."/>
            <person name="Hesse C.N."/>
            <person name="Kosti I."/>
            <person name="LaButti K."/>
            <person name="Lindquist E.A."/>
            <person name="Lucas S."/>
            <person name="Salamov A.A."/>
            <person name="Bradshaw R.E."/>
            <person name="Ciuffetti L."/>
            <person name="Hamelin R.C."/>
            <person name="Kema G.H.J."/>
            <person name="Lawrence C."/>
            <person name="Scott J.A."/>
            <person name="Spatafora J.W."/>
            <person name="Turgeon B.G."/>
            <person name="de Wit P.J.G.M."/>
            <person name="Zhong S."/>
            <person name="Goodwin S.B."/>
            <person name="Grigoriev I.V."/>
        </authorList>
    </citation>
    <scope>NUCLEOTIDE SEQUENCE [LARGE SCALE GENOMIC DNA]</scope>
    <source>
        <strain evidence="2">28A</strain>
    </source>
</reference>
<evidence type="ECO:0000313" key="2">
    <source>
        <dbReference type="Proteomes" id="UP000016935"/>
    </source>
</evidence>
<feature type="non-terminal residue" evidence="1">
    <location>
        <position position="1"/>
    </location>
</feature>
<accession>R0IA68</accession>
<dbReference type="Proteomes" id="UP000016935">
    <property type="component" value="Unassembled WGS sequence"/>
</dbReference>
<dbReference type="RefSeq" id="XP_008030005.1">
    <property type="nucleotide sequence ID" value="XM_008031814.1"/>
</dbReference>
<evidence type="ECO:0000313" key="1">
    <source>
        <dbReference type="EMBL" id="EOA82365.1"/>
    </source>
</evidence>
<proteinExistence type="predicted"/>
<feature type="non-terminal residue" evidence="1">
    <location>
        <position position="55"/>
    </location>
</feature>
<protein>
    <submittedName>
        <fullName evidence="1">Uncharacterized protein</fullName>
    </submittedName>
</protein>
<gene>
    <name evidence="1" type="ORF">SETTUDRAFT_80165</name>
</gene>
<dbReference type="GeneID" id="19405435"/>
<organism evidence="1 2">
    <name type="scientific">Exserohilum turcicum (strain 28A)</name>
    <name type="common">Northern leaf blight fungus</name>
    <name type="synonym">Setosphaeria turcica</name>
    <dbReference type="NCBI Taxonomy" id="671987"/>
    <lineage>
        <taxon>Eukaryota</taxon>
        <taxon>Fungi</taxon>
        <taxon>Dikarya</taxon>
        <taxon>Ascomycota</taxon>
        <taxon>Pezizomycotina</taxon>
        <taxon>Dothideomycetes</taxon>
        <taxon>Pleosporomycetidae</taxon>
        <taxon>Pleosporales</taxon>
        <taxon>Pleosporineae</taxon>
        <taxon>Pleosporaceae</taxon>
        <taxon>Exserohilum</taxon>
    </lineage>
</organism>
<reference evidence="1 2" key="2">
    <citation type="journal article" date="2013" name="PLoS Genet.">
        <title>Comparative genome structure, secondary metabolite, and effector coding capacity across Cochliobolus pathogens.</title>
        <authorList>
            <person name="Condon B.J."/>
            <person name="Leng Y."/>
            <person name="Wu D."/>
            <person name="Bushley K.E."/>
            <person name="Ohm R.A."/>
            <person name="Otillar R."/>
            <person name="Martin J."/>
            <person name="Schackwitz W."/>
            <person name="Grimwood J."/>
            <person name="MohdZainudin N."/>
            <person name="Xue C."/>
            <person name="Wang R."/>
            <person name="Manning V.A."/>
            <person name="Dhillon B."/>
            <person name="Tu Z.J."/>
            <person name="Steffenson B.J."/>
            <person name="Salamov A."/>
            <person name="Sun H."/>
            <person name="Lowry S."/>
            <person name="LaButti K."/>
            <person name="Han J."/>
            <person name="Copeland A."/>
            <person name="Lindquist E."/>
            <person name="Barry K."/>
            <person name="Schmutz J."/>
            <person name="Baker S.E."/>
            <person name="Ciuffetti L.M."/>
            <person name="Grigoriev I.V."/>
            <person name="Zhong S."/>
            <person name="Turgeon B.G."/>
        </authorList>
    </citation>
    <scope>NUCLEOTIDE SEQUENCE [LARGE SCALE GENOMIC DNA]</scope>
    <source>
        <strain evidence="2">28A</strain>
    </source>
</reference>
<keyword evidence="2" id="KW-1185">Reference proteome</keyword>
<dbReference type="EMBL" id="KB908846">
    <property type="protein sequence ID" value="EOA82365.1"/>
    <property type="molecule type" value="Genomic_DNA"/>
</dbReference>
<sequence length="55" mass="6224">DLIASANPQAEKALWTSHNSVSSYIMRLYDYLKPRVITALSQAQSKIHISFDGWT</sequence>
<dbReference type="HOGENOM" id="CLU_3038176_0_0_1"/>
<dbReference type="AlphaFoldDB" id="R0IA68"/>
<dbReference type="STRING" id="671987.R0IA68"/>